<dbReference type="Proteomes" id="UP000184600">
    <property type="component" value="Unassembled WGS sequence"/>
</dbReference>
<reference evidence="2" key="1">
    <citation type="submission" date="2016-12" db="EMBL/GenBank/DDBJ databases">
        <authorList>
            <person name="Rodrigo-Torres L."/>
            <person name="Arahal R.D."/>
            <person name="Lucena T."/>
        </authorList>
    </citation>
    <scope>NUCLEOTIDE SEQUENCE [LARGE SCALE GENOMIC DNA]</scope>
</reference>
<protein>
    <submittedName>
        <fullName evidence="1">Uncharacterized protein</fullName>
    </submittedName>
</protein>
<proteinExistence type="predicted"/>
<organism evidence="1 2">
    <name type="scientific">Vibrio quintilis</name>
    <dbReference type="NCBI Taxonomy" id="1117707"/>
    <lineage>
        <taxon>Bacteria</taxon>
        <taxon>Pseudomonadati</taxon>
        <taxon>Pseudomonadota</taxon>
        <taxon>Gammaproteobacteria</taxon>
        <taxon>Vibrionales</taxon>
        <taxon>Vibrionaceae</taxon>
        <taxon>Vibrio</taxon>
    </lineage>
</organism>
<dbReference type="EMBL" id="FRFG01000031">
    <property type="protein sequence ID" value="SHO57103.1"/>
    <property type="molecule type" value="Genomic_DNA"/>
</dbReference>
<dbReference type="OrthoDB" id="5863294at2"/>
<evidence type="ECO:0000313" key="1">
    <source>
        <dbReference type="EMBL" id="SHO57103.1"/>
    </source>
</evidence>
<evidence type="ECO:0000313" key="2">
    <source>
        <dbReference type="Proteomes" id="UP000184600"/>
    </source>
</evidence>
<keyword evidence="2" id="KW-1185">Reference proteome</keyword>
<name>A0A1M7YX64_9VIBR</name>
<sequence>MTKMLLAEDLECAETEAFVLIQDCQPSFQKTPVFWPVAPPDSVNGRLSDFVKYIHEPECLTILTQREWQLIFSSQQITHSVRTADENIRLLVEILRESGIKAGIKVYGDDYYLVIFGYPDIVRCFTENTNNMMINHQRLRIGIAGLSTDWGETTSVHVLALVDVIAGDAIPDIQYLLNDEQLLHSGGIKQALMIANAIIDVSTLLLSDEYFPVSKALNLGLMLVSVALPVNISEKCKEYFSVQVITFAYHMIMSYEDSLV</sequence>
<gene>
    <name evidence="1" type="ORF">VQ7734_02872</name>
</gene>
<dbReference type="RefSeq" id="WP_143169339.1">
    <property type="nucleotide sequence ID" value="NZ_AP024898.1"/>
</dbReference>
<dbReference type="AlphaFoldDB" id="A0A1M7YX64"/>
<accession>A0A1M7YX64</accession>